<evidence type="ECO:0000313" key="2">
    <source>
        <dbReference type="Proteomes" id="UP000053424"/>
    </source>
</evidence>
<dbReference type="HOGENOM" id="CLU_3106587_0_0_1"/>
<sequence>MTACYGMHYVWGPVIGLNVESEGKLMARNMRDKTREGTMRVNYLIKKSLPA</sequence>
<gene>
    <name evidence="1" type="ORF">M413DRAFT_438014</name>
</gene>
<organism evidence="1 2">
    <name type="scientific">Hebeloma cylindrosporum</name>
    <dbReference type="NCBI Taxonomy" id="76867"/>
    <lineage>
        <taxon>Eukaryota</taxon>
        <taxon>Fungi</taxon>
        <taxon>Dikarya</taxon>
        <taxon>Basidiomycota</taxon>
        <taxon>Agaricomycotina</taxon>
        <taxon>Agaricomycetes</taxon>
        <taxon>Agaricomycetidae</taxon>
        <taxon>Agaricales</taxon>
        <taxon>Agaricineae</taxon>
        <taxon>Hymenogastraceae</taxon>
        <taxon>Hebeloma</taxon>
    </lineage>
</organism>
<dbReference type="EMBL" id="KN831768">
    <property type="protein sequence ID" value="KIM48838.1"/>
    <property type="molecule type" value="Genomic_DNA"/>
</dbReference>
<proteinExistence type="predicted"/>
<reference evidence="1 2" key="1">
    <citation type="submission" date="2014-04" db="EMBL/GenBank/DDBJ databases">
        <authorList>
            <consortium name="DOE Joint Genome Institute"/>
            <person name="Kuo A."/>
            <person name="Gay G."/>
            <person name="Dore J."/>
            <person name="Kohler A."/>
            <person name="Nagy L.G."/>
            <person name="Floudas D."/>
            <person name="Copeland A."/>
            <person name="Barry K.W."/>
            <person name="Cichocki N."/>
            <person name="Veneault-Fourrey C."/>
            <person name="LaButti K."/>
            <person name="Lindquist E.A."/>
            <person name="Lipzen A."/>
            <person name="Lundell T."/>
            <person name="Morin E."/>
            <person name="Murat C."/>
            <person name="Sun H."/>
            <person name="Tunlid A."/>
            <person name="Henrissat B."/>
            <person name="Grigoriev I.V."/>
            <person name="Hibbett D.S."/>
            <person name="Martin F."/>
            <person name="Nordberg H.P."/>
            <person name="Cantor M.N."/>
            <person name="Hua S.X."/>
        </authorList>
    </citation>
    <scope>NUCLEOTIDE SEQUENCE [LARGE SCALE GENOMIC DNA]</scope>
    <source>
        <strain evidence="2">h7</strain>
    </source>
</reference>
<reference evidence="2" key="2">
    <citation type="submission" date="2015-01" db="EMBL/GenBank/DDBJ databases">
        <title>Evolutionary Origins and Diversification of the Mycorrhizal Mutualists.</title>
        <authorList>
            <consortium name="DOE Joint Genome Institute"/>
            <consortium name="Mycorrhizal Genomics Consortium"/>
            <person name="Kohler A."/>
            <person name="Kuo A."/>
            <person name="Nagy L.G."/>
            <person name="Floudas D."/>
            <person name="Copeland A."/>
            <person name="Barry K.W."/>
            <person name="Cichocki N."/>
            <person name="Veneault-Fourrey C."/>
            <person name="LaButti K."/>
            <person name="Lindquist E.A."/>
            <person name="Lipzen A."/>
            <person name="Lundell T."/>
            <person name="Morin E."/>
            <person name="Murat C."/>
            <person name="Riley R."/>
            <person name="Ohm R."/>
            <person name="Sun H."/>
            <person name="Tunlid A."/>
            <person name="Henrissat B."/>
            <person name="Grigoriev I.V."/>
            <person name="Hibbett D.S."/>
            <person name="Martin F."/>
        </authorList>
    </citation>
    <scope>NUCLEOTIDE SEQUENCE [LARGE SCALE GENOMIC DNA]</scope>
    <source>
        <strain evidence="2">h7</strain>
    </source>
</reference>
<name>A0A0C2YGJ8_HEBCY</name>
<keyword evidence="2" id="KW-1185">Reference proteome</keyword>
<dbReference type="AlphaFoldDB" id="A0A0C2YGJ8"/>
<protein>
    <submittedName>
        <fullName evidence="1">Uncharacterized protein</fullName>
    </submittedName>
</protein>
<evidence type="ECO:0000313" key="1">
    <source>
        <dbReference type="EMBL" id="KIM48838.1"/>
    </source>
</evidence>
<accession>A0A0C2YGJ8</accession>
<dbReference type="Proteomes" id="UP000053424">
    <property type="component" value="Unassembled WGS sequence"/>
</dbReference>